<dbReference type="PANTHER" id="PTHR43578:SF3">
    <property type="entry name" value="NADH-QUINONE OXIDOREDUCTASE SUBUNIT F"/>
    <property type="match status" value="1"/>
</dbReference>
<dbReference type="InterPro" id="IPR011538">
    <property type="entry name" value="Nuo51_FMN-bd"/>
</dbReference>
<dbReference type="PROSITE" id="PS00644">
    <property type="entry name" value="COMPLEX1_51K_1"/>
    <property type="match status" value="1"/>
</dbReference>
<gene>
    <name evidence="9" type="ORF">KYE46_11565</name>
</gene>
<dbReference type="InterPro" id="IPR001949">
    <property type="entry name" value="NADH-UbQ_OxRdtase_51kDa_CS"/>
</dbReference>
<evidence type="ECO:0000256" key="4">
    <source>
        <dbReference type="ARBA" id="ARBA00022485"/>
    </source>
</evidence>
<dbReference type="GO" id="GO:0010181">
    <property type="term" value="F:FMN binding"/>
    <property type="evidence" value="ECO:0007669"/>
    <property type="project" value="InterPro"/>
</dbReference>
<dbReference type="AlphaFoldDB" id="A0A8F6Y9H7"/>
<reference evidence="9 10" key="1">
    <citation type="submission" date="2021-07" db="EMBL/GenBank/DDBJ databases">
        <title>A novel Jannaschia species isolated from marine dinoflagellate Ceratoperidinium margalefii.</title>
        <authorList>
            <person name="Jiang Y."/>
            <person name="Li Z."/>
        </authorList>
    </citation>
    <scope>NUCLEOTIDE SEQUENCE [LARGE SCALE GENOMIC DNA]</scope>
    <source>
        <strain evidence="9 10">J12C1-MA-4</strain>
    </source>
</reference>
<sequence length="498" mass="52426">MKVYVPRDAAAKALGADDVAAAFAAAGAEVVRNGTRGMIWLEPLVEVERDGQRIGYGAVTVDDIPAIMDGSAESLGVVEEIPFYAKQNRLTFQRCGVIDPLSLADYEAHGGLTGLRNALAMSAEDITTHVTESGLRGRGGAGFPTGIKWNTVRLAEAPQKYIVCNADEGDSGTFADRMIMEGDPFCLIEGMVIAGLGVGATKGYIYLRSEYPDAIEVMNEALVIARENNLLGRVLHSPREFDIEVRVGAGAYVCGEETSLLNSLEGKRGVVRAKPPLPALEGFLGRPTVVNNVISLATVPVIFEKGAAHYASFGLGRSKGTMPIQIAGNVKHGGLFETAFGMPLGELVNDIAGGTATGRPVKAVQVGGPLGAYFAPEKFDTPFAYEPFDGAGGLIGHAGVVVFDDSADMLGMARFAMEFCAIESCGKCTPCRIGSVRGVETLDRIAEGDATAIPLLVDLCETMKDGSLCALGGFTPYPVMSALEQFPEEFAGVKEAAE</sequence>
<evidence type="ECO:0000256" key="1">
    <source>
        <dbReference type="ARBA" id="ARBA00001917"/>
    </source>
</evidence>
<dbReference type="Proteomes" id="UP000825009">
    <property type="component" value="Chromosome"/>
</dbReference>
<evidence type="ECO:0000256" key="7">
    <source>
        <dbReference type="ARBA" id="ARBA00023014"/>
    </source>
</evidence>
<protein>
    <submittedName>
        <fullName evidence="9">Formate dehydrogenase</fullName>
    </submittedName>
</protein>
<dbReference type="SMART" id="SM00928">
    <property type="entry name" value="NADH_4Fe-4S"/>
    <property type="match status" value="1"/>
</dbReference>
<name>A0A8F6Y9H7_9RHOB</name>
<evidence type="ECO:0000256" key="6">
    <source>
        <dbReference type="ARBA" id="ARBA00023004"/>
    </source>
</evidence>
<dbReference type="Pfam" id="PF01512">
    <property type="entry name" value="Complex1_51K"/>
    <property type="match status" value="1"/>
</dbReference>
<dbReference type="Pfam" id="PF10589">
    <property type="entry name" value="NADH_4Fe-4S"/>
    <property type="match status" value="1"/>
</dbReference>
<dbReference type="FunFam" id="3.40.50.11540:FF:000001">
    <property type="entry name" value="NADH dehydrogenase [ubiquinone] flavoprotein 1, mitochondrial"/>
    <property type="match status" value="1"/>
</dbReference>
<evidence type="ECO:0000313" key="10">
    <source>
        <dbReference type="Proteomes" id="UP000825009"/>
    </source>
</evidence>
<accession>A0A8F6Y9H7</accession>
<proteinExistence type="inferred from homology"/>
<comment type="cofactor">
    <cofactor evidence="2">
        <name>[4Fe-4S] cluster</name>
        <dbReference type="ChEBI" id="CHEBI:49883"/>
    </cofactor>
</comment>
<dbReference type="EMBL" id="CP079194">
    <property type="protein sequence ID" value="QXT38573.1"/>
    <property type="molecule type" value="Genomic_DNA"/>
</dbReference>
<dbReference type="GO" id="GO:0046872">
    <property type="term" value="F:metal ion binding"/>
    <property type="evidence" value="ECO:0007669"/>
    <property type="project" value="UniProtKB-KW"/>
</dbReference>
<keyword evidence="7" id="KW-0411">Iron-sulfur</keyword>
<evidence type="ECO:0000256" key="2">
    <source>
        <dbReference type="ARBA" id="ARBA00001966"/>
    </source>
</evidence>
<keyword evidence="6" id="KW-0408">Iron</keyword>
<evidence type="ECO:0000259" key="8">
    <source>
        <dbReference type="SMART" id="SM00928"/>
    </source>
</evidence>
<keyword evidence="4" id="KW-0004">4Fe-4S</keyword>
<evidence type="ECO:0000313" key="9">
    <source>
        <dbReference type="EMBL" id="QXT38573.1"/>
    </source>
</evidence>
<comment type="cofactor">
    <cofactor evidence="1">
        <name>FMN</name>
        <dbReference type="ChEBI" id="CHEBI:58210"/>
    </cofactor>
</comment>
<feature type="domain" description="NADH-ubiquinone oxidoreductase 51kDa subunit iron-sulphur binding" evidence="8">
    <location>
        <begin position="410"/>
        <end position="455"/>
    </location>
</feature>
<dbReference type="RefSeq" id="WP_219000769.1">
    <property type="nucleotide sequence ID" value="NZ_CP079194.1"/>
</dbReference>
<keyword evidence="10" id="KW-1185">Reference proteome</keyword>
<evidence type="ECO:0000256" key="5">
    <source>
        <dbReference type="ARBA" id="ARBA00022723"/>
    </source>
</evidence>
<dbReference type="GO" id="GO:0051539">
    <property type="term" value="F:4 iron, 4 sulfur cluster binding"/>
    <property type="evidence" value="ECO:0007669"/>
    <property type="project" value="UniProtKB-KW"/>
</dbReference>
<dbReference type="PANTHER" id="PTHR43578">
    <property type="entry name" value="NADH-QUINONE OXIDOREDUCTASE SUBUNIT F"/>
    <property type="match status" value="1"/>
</dbReference>
<dbReference type="GO" id="GO:0008137">
    <property type="term" value="F:NADH dehydrogenase (ubiquinone) activity"/>
    <property type="evidence" value="ECO:0007669"/>
    <property type="project" value="InterPro"/>
</dbReference>
<evidence type="ECO:0000256" key="3">
    <source>
        <dbReference type="ARBA" id="ARBA00007523"/>
    </source>
</evidence>
<dbReference type="PROSITE" id="PS00645">
    <property type="entry name" value="COMPLEX1_51K_2"/>
    <property type="match status" value="1"/>
</dbReference>
<dbReference type="InterPro" id="IPR019575">
    <property type="entry name" value="Nuop51_4Fe4S-bd"/>
</dbReference>
<comment type="similarity">
    <text evidence="3">Belongs to the complex I 51 kDa subunit family.</text>
</comment>
<organism evidence="9 10">
    <name type="scientific">Gymnodinialimonas ceratoperidinii</name>
    <dbReference type="NCBI Taxonomy" id="2856823"/>
    <lineage>
        <taxon>Bacteria</taxon>
        <taxon>Pseudomonadati</taxon>
        <taxon>Pseudomonadota</taxon>
        <taxon>Alphaproteobacteria</taxon>
        <taxon>Rhodobacterales</taxon>
        <taxon>Paracoccaceae</taxon>
        <taxon>Gymnodinialimonas</taxon>
    </lineage>
</organism>
<dbReference type="KEGG" id="gce:KYE46_11565"/>
<keyword evidence="5" id="KW-0479">Metal-binding</keyword>